<proteinExistence type="predicted"/>
<dbReference type="PANTHER" id="PTHR22916:SF3">
    <property type="entry name" value="UDP-GLCNAC:BETAGAL BETA-1,3-N-ACETYLGLUCOSAMINYLTRANSFERASE-LIKE PROTEIN 1"/>
    <property type="match status" value="1"/>
</dbReference>
<dbReference type="CDD" id="cd00761">
    <property type="entry name" value="Glyco_tranf_GTA_type"/>
    <property type="match status" value="1"/>
</dbReference>
<dbReference type="SUPFAM" id="SSF53448">
    <property type="entry name" value="Nucleotide-diphospho-sugar transferases"/>
    <property type="match status" value="1"/>
</dbReference>
<evidence type="ECO:0000313" key="4">
    <source>
        <dbReference type="EMBL" id="CAI33722.1"/>
    </source>
</evidence>
<dbReference type="EMBL" id="JQ653094">
    <property type="protein sequence ID" value="AFN40484.1"/>
    <property type="molecule type" value="Genomic_DNA"/>
</dbReference>
<evidence type="ECO:0000259" key="1">
    <source>
        <dbReference type="Pfam" id="PF00535"/>
    </source>
</evidence>
<reference evidence="4" key="1">
    <citation type="journal article" date="2006" name="PLoS Genet.">
        <title>Genetic analysis of the capsular biosynthetic locus from all 90 pneumococcal serotypes.</title>
        <authorList>
            <person name="Bentley S.D."/>
            <person name="Aanensen D.M."/>
            <person name="Mavroidi A."/>
            <person name="Saunders D."/>
            <person name="Rabbinowitsch E."/>
            <person name="Collins M."/>
            <person name="Donohoe K."/>
            <person name="Harris D."/>
            <person name="Murphy L."/>
            <person name="Quail M.A."/>
            <person name="Samuel G."/>
            <person name="Skovsted I.C."/>
            <person name="Kaltoft M.S."/>
            <person name="Barrell B."/>
            <person name="Reeves P.R."/>
            <person name="Parkhill J."/>
            <person name="Spratt B.G."/>
        </authorList>
    </citation>
    <scope>NUCLEOTIDE SEQUENCE</scope>
    <source>
        <strain evidence="4">34365</strain>
    </source>
</reference>
<feature type="domain" description="Glycosyltransferase 2-like" evidence="1">
    <location>
        <begin position="8"/>
        <end position="136"/>
    </location>
</feature>
<dbReference type="CAZy" id="GT2">
    <property type="family name" value="Glycosyltransferase Family 2"/>
</dbReference>
<protein>
    <submittedName>
        <fullName evidence="4">Putative glycosyl transferase</fullName>
    </submittedName>
    <submittedName>
        <fullName evidence="2">WciD</fullName>
    </submittedName>
</protein>
<reference evidence="2" key="2">
    <citation type="journal article" date="2012" name="J. Biol. Chem.">
        <title>Biochemical, Genetic, and Serological Characterization of Two Capsule Subtypes among Streptococcus pneumoniae Serotype 20 Strains: DISCOVERY OF A NEW PNEUMOCOCCAL SEROTYPE.</title>
        <authorList>
            <person name="Calix J.J."/>
            <person name="Porambo R.J."/>
            <person name="Brady A.M."/>
            <person name="Larson T.R."/>
            <person name="Yother J."/>
            <person name="Abeygunwardana C."/>
            <person name="Nahm M.H."/>
        </authorList>
    </citation>
    <scope>NUCLEOTIDE SEQUENCE</scope>
    <source>
        <strain evidence="2">5931-06</strain>
        <strain evidence="3">6320</strain>
    </source>
</reference>
<accession>Q4K0S8</accession>
<dbReference type="EMBL" id="JQ653093">
    <property type="protein sequence ID" value="AFN40468.1"/>
    <property type="molecule type" value="Genomic_DNA"/>
</dbReference>
<evidence type="ECO:0000313" key="3">
    <source>
        <dbReference type="EMBL" id="AFN40484.1"/>
    </source>
</evidence>
<dbReference type="InterPro" id="IPR001173">
    <property type="entry name" value="Glyco_trans_2-like"/>
</dbReference>
<gene>
    <name evidence="4" type="primary">wciD</name>
    <name evidence="4" type="ORF">SPC20_0014</name>
</gene>
<dbReference type="AlphaFoldDB" id="Q4K0S8"/>
<keyword evidence="4" id="KW-0808">Transferase</keyword>
<dbReference type="RefSeq" id="WP_000744283.1">
    <property type="nucleotide sequence ID" value="NZ_CP137102.1"/>
</dbReference>
<dbReference type="PANTHER" id="PTHR22916">
    <property type="entry name" value="GLYCOSYLTRANSFERASE"/>
    <property type="match status" value="1"/>
</dbReference>
<dbReference type="EMBL" id="CR931679">
    <property type="protein sequence ID" value="CAI33722.1"/>
    <property type="molecule type" value="Genomic_DNA"/>
</dbReference>
<name>Q4K0S8_STREE</name>
<dbReference type="GO" id="GO:0016758">
    <property type="term" value="F:hexosyltransferase activity"/>
    <property type="evidence" value="ECO:0007669"/>
    <property type="project" value="UniProtKB-ARBA"/>
</dbReference>
<organism evidence="4">
    <name type="scientific">Streptococcus pneumoniae</name>
    <dbReference type="NCBI Taxonomy" id="1313"/>
    <lineage>
        <taxon>Bacteria</taxon>
        <taxon>Bacillati</taxon>
        <taxon>Bacillota</taxon>
        <taxon>Bacilli</taxon>
        <taxon>Lactobacillales</taxon>
        <taxon>Streptococcaceae</taxon>
        <taxon>Streptococcus</taxon>
    </lineage>
</organism>
<sequence length="334" mass="38797">MKKQKILSVVIPSYNAAPFLMETIPTLVSISSRNDIEVLIVNDGSKDETLQVAQKLEKEYSGIVSIIDKENGGHGSTINAGIREAKGKYFKVVDADDWVDSENFEKLVQFLHKTDADEIISPYTDVFEDDGTKVENNYFKDCSLKPYQDYDYVNFLERIQILPRMHSITIKTSILRDNNIKIDENMFYVDMEYIVFPTPFIKTITYTPDSVYQYRRGYEGQSTSIQNYIKNRKMVNHVTFALLDFYNKHTLSNILEKLVKETIARCVTIMTNVCLSMEDTKQGKKELLDFDQKLKSINSEFYYHKQGKKAKVLRYSNYFLFDLLSSYSKKSKKV</sequence>
<evidence type="ECO:0000313" key="2">
    <source>
        <dbReference type="EMBL" id="AFN40468.1"/>
    </source>
</evidence>
<dbReference type="Pfam" id="PF00535">
    <property type="entry name" value="Glycos_transf_2"/>
    <property type="match status" value="1"/>
</dbReference>
<dbReference type="Gene3D" id="3.90.550.10">
    <property type="entry name" value="Spore Coat Polysaccharide Biosynthesis Protein SpsA, Chain A"/>
    <property type="match status" value="1"/>
</dbReference>
<dbReference type="InterPro" id="IPR029044">
    <property type="entry name" value="Nucleotide-diphossugar_trans"/>
</dbReference>